<dbReference type="PANTHER" id="PTHR12526:SF633">
    <property type="entry name" value="COLANIC ACID BIOSYNTHESIS GLYCOSYL TRANSFERASE WCAI-RELATED"/>
    <property type="match status" value="1"/>
</dbReference>
<keyword evidence="1" id="KW-0812">Transmembrane</keyword>
<dbReference type="InterPro" id="IPR001296">
    <property type="entry name" value="Glyco_trans_1"/>
</dbReference>
<feature type="domain" description="Glycosyltransferase subfamily 4-like N-terminal" evidence="3">
    <location>
        <begin position="19"/>
        <end position="205"/>
    </location>
</feature>
<dbReference type="InterPro" id="IPR028098">
    <property type="entry name" value="Glyco_trans_4-like_N"/>
</dbReference>
<comment type="caution">
    <text evidence="4">The sequence shown here is derived from an EMBL/GenBank/DDBJ whole genome shotgun (WGS) entry which is preliminary data.</text>
</comment>
<dbReference type="PANTHER" id="PTHR12526">
    <property type="entry name" value="GLYCOSYLTRANSFERASE"/>
    <property type="match status" value="1"/>
</dbReference>
<proteinExistence type="predicted"/>
<reference evidence="5" key="1">
    <citation type="journal article" date="2019" name="Int. J. Syst. Evol. Microbiol.">
        <title>The Global Catalogue of Microorganisms (GCM) 10K type strain sequencing project: providing services to taxonomists for standard genome sequencing and annotation.</title>
        <authorList>
            <consortium name="The Broad Institute Genomics Platform"/>
            <consortium name="The Broad Institute Genome Sequencing Center for Infectious Disease"/>
            <person name="Wu L."/>
            <person name="Ma J."/>
        </authorList>
    </citation>
    <scope>NUCLEOTIDE SEQUENCE [LARGE SCALE GENOMIC DNA]</scope>
    <source>
        <strain evidence="5">KCTC 52490</strain>
    </source>
</reference>
<dbReference type="Pfam" id="PF13439">
    <property type="entry name" value="Glyco_transf_4"/>
    <property type="match status" value="1"/>
</dbReference>
<evidence type="ECO:0000313" key="5">
    <source>
        <dbReference type="Proteomes" id="UP001597512"/>
    </source>
</evidence>
<gene>
    <name evidence="4" type="ORF">ACFS25_10555</name>
</gene>
<dbReference type="EMBL" id="JBHUOM010000002">
    <property type="protein sequence ID" value="MFD2934225.1"/>
    <property type="molecule type" value="Genomic_DNA"/>
</dbReference>
<name>A0ABW6AKB1_9BACT</name>
<sequence>MATERVLIYSQAFFPDHSGIPIYSSDFAFYCSENGYDVDVITGFPFYPQWEKRKEDKGKLFAKETVKGISIYRGYLYVAKNPTSFQRILHELTLVLFALLNSFRVKRPDIIVVFTTPVLLGVIAAFMNLFWKRKLVINVQDFQVEAAYSLGMLKGSTVLHIINKIEIWSYKQAHHVSSISNSMTQLLIDRKKIDHTKVILWPNWLHVKESKSDFPEKGLFRQKFGISQDSFLVAYAGNIGKKQGLEILVDIATKFSVRPDLLFLIIGEGSGLESLKAYAAKLGVENVLFLPFLNAQEYKEYLVDVDAIFISQMKIPFDVYFPSKLLGIMSVGQLLIISADQNSELYKVMKKNNLALVADYDDTDTLKEHIDTAIGNCSKVKEYKTESVKFIDQYDRELVLSNFLKSLKNLSQN</sequence>
<evidence type="ECO:0000256" key="1">
    <source>
        <dbReference type="SAM" id="Phobius"/>
    </source>
</evidence>
<dbReference type="Pfam" id="PF00534">
    <property type="entry name" value="Glycos_transf_1"/>
    <property type="match status" value="1"/>
</dbReference>
<evidence type="ECO:0000313" key="4">
    <source>
        <dbReference type="EMBL" id="MFD2934225.1"/>
    </source>
</evidence>
<accession>A0ABW6AKB1</accession>
<dbReference type="Gene3D" id="3.40.50.2000">
    <property type="entry name" value="Glycogen Phosphorylase B"/>
    <property type="match status" value="2"/>
</dbReference>
<feature type="transmembrane region" description="Helical" evidence="1">
    <location>
        <begin position="110"/>
        <end position="131"/>
    </location>
</feature>
<evidence type="ECO:0000259" key="2">
    <source>
        <dbReference type="Pfam" id="PF00534"/>
    </source>
</evidence>
<dbReference type="Proteomes" id="UP001597512">
    <property type="component" value="Unassembled WGS sequence"/>
</dbReference>
<evidence type="ECO:0000259" key="3">
    <source>
        <dbReference type="Pfam" id="PF13439"/>
    </source>
</evidence>
<dbReference type="SUPFAM" id="SSF53756">
    <property type="entry name" value="UDP-Glycosyltransferase/glycogen phosphorylase"/>
    <property type="match status" value="1"/>
</dbReference>
<dbReference type="CDD" id="cd03794">
    <property type="entry name" value="GT4_WbuB-like"/>
    <property type="match status" value="1"/>
</dbReference>
<dbReference type="RefSeq" id="WP_381499708.1">
    <property type="nucleotide sequence ID" value="NZ_JBHUOM010000002.1"/>
</dbReference>
<protein>
    <submittedName>
        <fullName evidence="4">Glycosyltransferase family 4 protein</fullName>
    </submittedName>
</protein>
<keyword evidence="1" id="KW-1133">Transmembrane helix</keyword>
<feature type="domain" description="Glycosyl transferase family 1" evidence="2">
    <location>
        <begin position="220"/>
        <end position="377"/>
    </location>
</feature>
<keyword evidence="1" id="KW-0472">Membrane</keyword>
<keyword evidence="5" id="KW-1185">Reference proteome</keyword>
<organism evidence="4 5">
    <name type="scientific">Spirosoma flavum</name>
    <dbReference type="NCBI Taxonomy" id="2048557"/>
    <lineage>
        <taxon>Bacteria</taxon>
        <taxon>Pseudomonadati</taxon>
        <taxon>Bacteroidota</taxon>
        <taxon>Cytophagia</taxon>
        <taxon>Cytophagales</taxon>
        <taxon>Cytophagaceae</taxon>
        <taxon>Spirosoma</taxon>
    </lineage>
</organism>